<dbReference type="AlphaFoldDB" id="A0A0M0K4X8"/>
<evidence type="ECO:0008006" key="3">
    <source>
        <dbReference type="Google" id="ProtNLM"/>
    </source>
</evidence>
<comment type="caution">
    <text evidence="1">The sequence shown here is derived from an EMBL/GenBank/DDBJ whole genome shotgun (WGS) entry which is preliminary data.</text>
</comment>
<organism evidence="1 2">
    <name type="scientific">Chrysochromulina tobinii</name>
    <dbReference type="NCBI Taxonomy" id="1460289"/>
    <lineage>
        <taxon>Eukaryota</taxon>
        <taxon>Haptista</taxon>
        <taxon>Haptophyta</taxon>
        <taxon>Prymnesiophyceae</taxon>
        <taxon>Prymnesiales</taxon>
        <taxon>Chrysochromulinaceae</taxon>
        <taxon>Chrysochromulina</taxon>
    </lineage>
</organism>
<gene>
    <name evidence="1" type="ORF">Ctob_015040</name>
</gene>
<reference evidence="2" key="1">
    <citation type="journal article" date="2015" name="PLoS Genet.">
        <title>Genome Sequence and Transcriptome Analyses of Chrysochromulina tobin: Metabolic Tools for Enhanced Algal Fitness in the Prominent Order Prymnesiales (Haptophyceae).</title>
        <authorList>
            <person name="Hovde B.T."/>
            <person name="Deodato C.R."/>
            <person name="Hunsperger H.M."/>
            <person name="Ryken S.A."/>
            <person name="Yost W."/>
            <person name="Jha R.K."/>
            <person name="Patterson J."/>
            <person name="Monnat R.J. Jr."/>
            <person name="Barlow S.B."/>
            <person name="Starkenburg S.R."/>
            <person name="Cattolico R.A."/>
        </authorList>
    </citation>
    <scope>NUCLEOTIDE SEQUENCE</scope>
    <source>
        <strain evidence="2">CCMP291</strain>
    </source>
</reference>
<proteinExistence type="predicted"/>
<evidence type="ECO:0000313" key="1">
    <source>
        <dbReference type="EMBL" id="KOO33916.1"/>
    </source>
</evidence>
<sequence>MTALVDAVRRNEVHPVSATAVRQLRSAIAAADAAVGRTWTAFLASGAETLFHSARALTLAPPGEGADGLGLDEERARLVEARALLNLADCVDQLLMLSRAPTGGGHTGGGGGGSAPPLAHRCSMQFRAACTARLSSALQVAIRLATHGANAPDEASVLDALAEATDKSAKAMRSLGSVFGLVPLQPPDAPAPTAAAGGAATEASPAGTPHDAAVALSQELAESADGLLALLAMVPPTPEAGRPARLRAVATGISELLKRQLASAGVLVGAAESARGRRALAMLGEGGERLAAAVLAQSQRAAAASRGTMAEASTACANTTTASRHALLEQRILSTVGPAGKAPHDVLVLNTIDHHYTEIIGAWKAMVLAAPFPKRLFVVAMDQAARQSCLSFALPHYLPREIGTTDCMRSLNVGMAVGGETRLPGSYRRVKIQGKEGDTRILPPDLPSWKMHAVWAALTTGWRALFSESDVLWVPEAGARLASHLLAAPDEHDFAPQRHPMTPVWNFGFFLAQGPRTAAFFSCGVREWDQRQSVARHSGRAVDIGSDQRFLWDTWRKRTCGALRVRKLPLGLYPTCRDWVGATRREALVVHVTYCHRLSMMLSSEDGCKRRVLDAFYARVTAEGSGISVANLSSEGWNQQLGC</sequence>
<protein>
    <recommendedName>
        <fullName evidence="3">Nucleotide-diphospho-sugar transferase domain-containing protein</fullName>
    </recommendedName>
</protein>
<name>A0A0M0K4X8_9EUKA</name>
<keyword evidence="2" id="KW-1185">Reference proteome</keyword>
<dbReference type="Proteomes" id="UP000037460">
    <property type="component" value="Unassembled WGS sequence"/>
</dbReference>
<accession>A0A0M0K4X8</accession>
<evidence type="ECO:0000313" key="2">
    <source>
        <dbReference type="Proteomes" id="UP000037460"/>
    </source>
</evidence>
<dbReference type="EMBL" id="JWZX01001384">
    <property type="protein sequence ID" value="KOO33916.1"/>
    <property type="molecule type" value="Genomic_DNA"/>
</dbReference>